<dbReference type="EMBL" id="UGSS01000002">
    <property type="protein sequence ID" value="SUB33622.1"/>
    <property type="molecule type" value="Genomic_DNA"/>
</dbReference>
<keyword evidence="3 6" id="KW-0540">Nuclease</keyword>
<comment type="similarity">
    <text evidence="1 6">Belongs to the VapD ribonuclease family.</text>
</comment>
<comment type="function">
    <text evidence="6">Cleaves ssRNA, mostly between U:A.</text>
</comment>
<sequence length="112" mass="12999">MYAITFDFNTKELEKNYSPSSWRNAYEDVASFLSDYGFSRQQGAVYFGDSTVDAVVCVTVVQDMSQEFSWFEPSVRDIRMLRIEEFNDLMPAIKSNLREKKRTKKLSILKAA</sequence>
<keyword evidence="8" id="KW-1185">Reference proteome</keyword>
<dbReference type="Gene3D" id="3.30.70.240">
    <property type="match status" value="1"/>
</dbReference>
<dbReference type="AlphaFoldDB" id="A0A379B561"/>
<name>A0A379B561_9PAST</name>
<dbReference type="GO" id="GO:0004518">
    <property type="term" value="F:nuclease activity"/>
    <property type="evidence" value="ECO:0007669"/>
    <property type="project" value="UniProtKB-UniRule"/>
</dbReference>
<dbReference type="EC" id="3.1.-.-" evidence="6"/>
<evidence type="ECO:0000256" key="6">
    <source>
        <dbReference type="PIRNR" id="PIRNR002882"/>
    </source>
</evidence>
<evidence type="ECO:0000313" key="8">
    <source>
        <dbReference type="Proteomes" id="UP000254280"/>
    </source>
</evidence>
<organism evidence="7 8">
    <name type="scientific">[Pasteurella] mairii</name>
    <dbReference type="NCBI Taxonomy" id="757"/>
    <lineage>
        <taxon>Bacteria</taxon>
        <taxon>Pseudomonadati</taxon>
        <taxon>Pseudomonadota</taxon>
        <taxon>Gammaproteobacteria</taxon>
        <taxon>Pasteurellales</taxon>
        <taxon>Pasteurellaceae</taxon>
    </lineage>
</organism>
<reference evidence="7 8" key="1">
    <citation type="submission" date="2018-06" db="EMBL/GenBank/DDBJ databases">
        <authorList>
            <consortium name="Pathogen Informatics"/>
            <person name="Doyle S."/>
        </authorList>
    </citation>
    <scope>NUCLEOTIDE SEQUENCE [LARGE SCALE GENOMIC DNA]</scope>
    <source>
        <strain evidence="7 8">NCTC10699</strain>
    </source>
</reference>
<protein>
    <recommendedName>
        <fullName evidence="6">Endoribonuclease VapD</fullName>
        <ecNumber evidence="6">3.1.-.-</ecNumber>
    </recommendedName>
</protein>
<evidence type="ECO:0000313" key="7">
    <source>
        <dbReference type="EMBL" id="SUB33622.1"/>
    </source>
</evidence>
<accession>A0A379B561</accession>
<evidence type="ECO:0000256" key="5">
    <source>
        <dbReference type="ARBA" id="ARBA00023026"/>
    </source>
</evidence>
<dbReference type="GO" id="GO:0016787">
    <property type="term" value="F:hydrolase activity"/>
    <property type="evidence" value="ECO:0007669"/>
    <property type="project" value="UniProtKB-KW"/>
</dbReference>
<evidence type="ECO:0000256" key="2">
    <source>
        <dbReference type="ARBA" id="ARBA00011738"/>
    </source>
</evidence>
<comment type="subunit">
    <text evidence="2 6">Homodimer.</text>
</comment>
<evidence type="ECO:0000256" key="3">
    <source>
        <dbReference type="ARBA" id="ARBA00022722"/>
    </source>
</evidence>
<dbReference type="InterPro" id="IPR016368">
    <property type="entry name" value="VapD"/>
</dbReference>
<keyword evidence="5" id="KW-0843">Virulence</keyword>
<proteinExistence type="inferred from homology"/>
<keyword evidence="4 6" id="KW-0378">Hydrolase</keyword>
<evidence type="ECO:0000256" key="4">
    <source>
        <dbReference type="ARBA" id="ARBA00022801"/>
    </source>
</evidence>
<dbReference type="OrthoDB" id="8611858at2"/>
<dbReference type="PIRSF" id="PIRSF002882">
    <property type="entry name" value="VapD"/>
    <property type="match status" value="1"/>
</dbReference>
<gene>
    <name evidence="7" type="primary">vapD</name>
    <name evidence="7" type="ORF">NCTC10699_01249</name>
</gene>
<evidence type="ECO:0000256" key="1">
    <source>
        <dbReference type="ARBA" id="ARBA00009653"/>
    </source>
</evidence>
<dbReference type="Proteomes" id="UP000254280">
    <property type="component" value="Unassembled WGS sequence"/>
</dbReference>
<dbReference type="GO" id="GO:0003723">
    <property type="term" value="F:RNA binding"/>
    <property type="evidence" value="ECO:0007669"/>
    <property type="project" value="InterPro"/>
</dbReference>